<dbReference type="CDD" id="cd02619">
    <property type="entry name" value="Peptidase_C1"/>
    <property type="match status" value="1"/>
</dbReference>
<organism evidence="1 2">
    <name type="scientific">Rhodopirellula maiorica SM1</name>
    <dbReference type="NCBI Taxonomy" id="1265738"/>
    <lineage>
        <taxon>Bacteria</taxon>
        <taxon>Pseudomonadati</taxon>
        <taxon>Planctomycetota</taxon>
        <taxon>Planctomycetia</taxon>
        <taxon>Pirellulales</taxon>
        <taxon>Pirellulaceae</taxon>
        <taxon>Novipirellula</taxon>
    </lineage>
</organism>
<evidence type="ECO:0000313" key="2">
    <source>
        <dbReference type="Proteomes" id="UP000011991"/>
    </source>
</evidence>
<proteinExistence type="predicted"/>
<protein>
    <submittedName>
        <fullName evidence="1">Peptidase C1A, papain</fullName>
    </submittedName>
</protein>
<sequence length="310" mass="34632">MKSREDAASGLTSLFCAAPPSRFPCMKAQMMTLVKDSPGLIQGGWIPDFPDERDLTLHNCVRSLRKAVGKMQLLDSTSDLRDFFPPVEDQGATMATTAYSCGSLVEYFNRRCRGKLLPVSKTFLYDASRRMHNVHGDCGVSIRQVLRTLVRVGVPPQLCSHPQTALRGDLSYDPLLYAFARDYVGIRYYRIEPYRKQNQLQVVKSLLSIGVPCVFGMPLCSAILTDPRIDYRNCANEVIGGVTGVMVGYDDDFRISSRGALLFRSTWGVDWGDSGYGWISYRMLEAGLVQDLWTIFAPNWSGNGNFSFVS</sequence>
<dbReference type="PATRIC" id="fig|1265738.3.peg.5409"/>
<dbReference type="InterPro" id="IPR038765">
    <property type="entry name" value="Papain-like_cys_pep_sf"/>
</dbReference>
<comment type="caution">
    <text evidence="1">The sequence shown here is derived from an EMBL/GenBank/DDBJ whole genome shotgun (WGS) entry which is preliminary data.</text>
</comment>
<reference evidence="1 2" key="1">
    <citation type="journal article" date="2013" name="Mar. Genomics">
        <title>Expression of sulfatases in Rhodopirellula baltica and the diversity of sulfatases in the genus Rhodopirellula.</title>
        <authorList>
            <person name="Wegner C.E."/>
            <person name="Richter-Heitmann T."/>
            <person name="Klindworth A."/>
            <person name="Klockow C."/>
            <person name="Richter M."/>
            <person name="Achstetter T."/>
            <person name="Glockner F.O."/>
            <person name="Harder J."/>
        </authorList>
    </citation>
    <scope>NUCLEOTIDE SEQUENCE [LARGE SCALE GENOMIC DNA]</scope>
    <source>
        <strain evidence="1 2">SM1</strain>
    </source>
</reference>
<dbReference type="Proteomes" id="UP000011991">
    <property type="component" value="Unassembled WGS sequence"/>
</dbReference>
<gene>
    <name evidence="1" type="ORF">RMSM_05402</name>
</gene>
<dbReference type="Gene3D" id="3.90.70.10">
    <property type="entry name" value="Cysteine proteinases"/>
    <property type="match status" value="1"/>
</dbReference>
<dbReference type="SUPFAM" id="SSF54001">
    <property type="entry name" value="Cysteine proteinases"/>
    <property type="match status" value="1"/>
</dbReference>
<name>M5RF07_9BACT</name>
<keyword evidence="2" id="KW-1185">Reference proteome</keyword>
<dbReference type="EMBL" id="ANOG01000768">
    <property type="protein sequence ID" value="EMI17676.1"/>
    <property type="molecule type" value="Genomic_DNA"/>
</dbReference>
<accession>M5RF07</accession>
<dbReference type="AlphaFoldDB" id="M5RF07"/>
<evidence type="ECO:0000313" key="1">
    <source>
        <dbReference type="EMBL" id="EMI17676.1"/>
    </source>
</evidence>